<dbReference type="InterPro" id="IPR006539">
    <property type="entry name" value="P-type_ATPase_IV"/>
</dbReference>
<dbReference type="InterPro" id="IPR032631">
    <property type="entry name" value="P-type_ATPase_N"/>
</dbReference>
<dbReference type="SFLD" id="SFLDF00027">
    <property type="entry name" value="p-type_atpase"/>
    <property type="match status" value="1"/>
</dbReference>
<feature type="transmembrane region" description="Helical" evidence="16">
    <location>
        <begin position="1078"/>
        <end position="1101"/>
    </location>
</feature>
<dbReference type="Pfam" id="PF13246">
    <property type="entry name" value="Cation_ATPase"/>
    <property type="match status" value="1"/>
</dbReference>
<dbReference type="InterPro" id="IPR023214">
    <property type="entry name" value="HAD_sf"/>
</dbReference>
<dbReference type="SFLD" id="SFLDS00003">
    <property type="entry name" value="Haloacid_Dehalogenase"/>
    <property type="match status" value="1"/>
</dbReference>
<evidence type="ECO:0000256" key="8">
    <source>
        <dbReference type="ARBA" id="ARBA00022842"/>
    </source>
</evidence>
<dbReference type="EC" id="7.6.2.1" evidence="16"/>
<dbReference type="GO" id="GO:0005524">
    <property type="term" value="F:ATP binding"/>
    <property type="evidence" value="ECO:0007669"/>
    <property type="project" value="UniProtKB-UniRule"/>
</dbReference>
<feature type="binding site" evidence="14">
    <location>
        <position position="847"/>
    </location>
    <ligand>
        <name>ATP</name>
        <dbReference type="ChEBI" id="CHEBI:30616"/>
    </ligand>
</feature>
<keyword evidence="11 16" id="KW-0472">Membrane</keyword>
<feature type="transmembrane region" description="Helical" evidence="16">
    <location>
        <begin position="1054"/>
        <end position="1071"/>
    </location>
</feature>
<organism evidence="19 20">
    <name type="scientific">Aphanomyces euteiches</name>
    <dbReference type="NCBI Taxonomy" id="100861"/>
    <lineage>
        <taxon>Eukaryota</taxon>
        <taxon>Sar</taxon>
        <taxon>Stramenopiles</taxon>
        <taxon>Oomycota</taxon>
        <taxon>Saprolegniomycetes</taxon>
        <taxon>Saprolegniales</taxon>
        <taxon>Verrucalvaceae</taxon>
        <taxon>Aphanomyces</taxon>
    </lineage>
</organism>
<feature type="domain" description="P-type ATPase C-terminal" evidence="18">
    <location>
        <begin position="900"/>
        <end position="1147"/>
    </location>
</feature>
<dbReference type="GO" id="GO:0140326">
    <property type="term" value="F:ATPase-coupled intramembrane lipid transporter activity"/>
    <property type="evidence" value="ECO:0007669"/>
    <property type="project" value="UniProtKB-EC"/>
</dbReference>
<dbReference type="PROSITE" id="PS00154">
    <property type="entry name" value="ATPASE_E1_E2"/>
    <property type="match status" value="1"/>
</dbReference>
<dbReference type="EMBL" id="VJMJ01000003">
    <property type="protein sequence ID" value="KAF0745085.1"/>
    <property type="molecule type" value="Genomic_DNA"/>
</dbReference>
<evidence type="ECO:0000256" key="2">
    <source>
        <dbReference type="ARBA" id="ARBA00008109"/>
    </source>
</evidence>
<evidence type="ECO:0000256" key="5">
    <source>
        <dbReference type="ARBA" id="ARBA00022723"/>
    </source>
</evidence>
<feature type="binding site" evidence="14">
    <location>
        <position position="878"/>
    </location>
    <ligand>
        <name>ATP</name>
        <dbReference type="ChEBI" id="CHEBI:30616"/>
    </ligand>
</feature>
<dbReference type="FunFam" id="3.40.50.1000:FF:000014">
    <property type="entry name" value="Phospholipid-transporting ATPase"/>
    <property type="match status" value="1"/>
</dbReference>
<dbReference type="InterPro" id="IPR036412">
    <property type="entry name" value="HAD-like_sf"/>
</dbReference>
<evidence type="ECO:0000259" key="17">
    <source>
        <dbReference type="Pfam" id="PF16209"/>
    </source>
</evidence>
<feature type="transmembrane region" description="Helical" evidence="16">
    <location>
        <begin position="961"/>
        <end position="985"/>
    </location>
</feature>
<feature type="binding site" evidence="15">
    <location>
        <position position="463"/>
    </location>
    <ligand>
        <name>Mg(2+)</name>
        <dbReference type="ChEBI" id="CHEBI:18420"/>
    </ligand>
</feature>
<feature type="binding site" evidence="14">
    <location>
        <position position="877"/>
    </location>
    <ligand>
        <name>ATP</name>
        <dbReference type="ChEBI" id="CHEBI:30616"/>
    </ligand>
</feature>
<evidence type="ECO:0000256" key="3">
    <source>
        <dbReference type="ARBA" id="ARBA00022448"/>
    </source>
</evidence>
<feature type="transmembrane region" description="Helical" evidence="16">
    <location>
        <begin position="143"/>
        <end position="162"/>
    </location>
</feature>
<feature type="binding site" evidence="14">
    <location>
        <position position="463"/>
    </location>
    <ligand>
        <name>ATP</name>
        <dbReference type="ChEBI" id="CHEBI:30616"/>
    </ligand>
</feature>
<dbReference type="SUPFAM" id="SSF81660">
    <property type="entry name" value="Metal cation-transporting ATPase, ATP-binding domain N"/>
    <property type="match status" value="1"/>
</dbReference>
<dbReference type="InterPro" id="IPR023298">
    <property type="entry name" value="ATPase_P-typ_TM_dom_sf"/>
</dbReference>
<keyword evidence="4 16" id="KW-0812">Transmembrane</keyword>
<evidence type="ECO:0000256" key="6">
    <source>
        <dbReference type="ARBA" id="ARBA00022741"/>
    </source>
</evidence>
<feature type="binding site" evidence="14">
    <location>
        <position position="673"/>
    </location>
    <ligand>
        <name>ATP</name>
        <dbReference type="ChEBI" id="CHEBI:30616"/>
    </ligand>
</feature>
<dbReference type="PANTHER" id="PTHR24092:SF180">
    <property type="entry name" value="PHOSPHOLIPID-TRANSPORTING ATPASE DNF1-RELATED"/>
    <property type="match status" value="1"/>
</dbReference>
<evidence type="ECO:0000256" key="14">
    <source>
        <dbReference type="PIRSR" id="PIRSR606539-2"/>
    </source>
</evidence>
<keyword evidence="8 15" id="KW-0460">Magnesium</keyword>
<feature type="transmembrane region" description="Helical" evidence="16">
    <location>
        <begin position="395"/>
        <end position="418"/>
    </location>
</feature>
<evidence type="ECO:0000256" key="12">
    <source>
        <dbReference type="ARBA" id="ARBA00034036"/>
    </source>
</evidence>
<keyword evidence="9 16" id="KW-1278">Translocase</keyword>
<evidence type="ECO:0000256" key="1">
    <source>
        <dbReference type="ARBA" id="ARBA00004127"/>
    </source>
</evidence>
<dbReference type="Proteomes" id="UP000481153">
    <property type="component" value="Unassembled WGS sequence"/>
</dbReference>
<dbReference type="NCBIfam" id="TIGR01494">
    <property type="entry name" value="ATPase_P-type"/>
    <property type="match status" value="1"/>
</dbReference>
<evidence type="ECO:0000256" key="13">
    <source>
        <dbReference type="PIRSR" id="PIRSR606539-1"/>
    </source>
</evidence>
<feature type="binding site" evidence="14">
    <location>
        <position position="461"/>
    </location>
    <ligand>
        <name>ATP</name>
        <dbReference type="ChEBI" id="CHEBI:30616"/>
    </ligand>
</feature>
<feature type="binding site" evidence="14">
    <location>
        <position position="619"/>
    </location>
    <ligand>
        <name>ATP</name>
        <dbReference type="ChEBI" id="CHEBI:30616"/>
    </ligand>
</feature>
<keyword evidence="10 16" id="KW-1133">Transmembrane helix</keyword>
<feature type="binding site" evidence="14">
    <location>
        <position position="751"/>
    </location>
    <ligand>
        <name>ATP</name>
        <dbReference type="ChEBI" id="CHEBI:30616"/>
    </ligand>
</feature>
<feature type="binding site" evidence="15">
    <location>
        <position position="874"/>
    </location>
    <ligand>
        <name>Mg(2+)</name>
        <dbReference type="ChEBI" id="CHEBI:18420"/>
    </ligand>
</feature>
<dbReference type="Pfam" id="PF16209">
    <property type="entry name" value="PhoLip_ATPase_N"/>
    <property type="match status" value="1"/>
</dbReference>
<keyword evidence="5 15" id="KW-0479">Metal-binding</keyword>
<evidence type="ECO:0000256" key="7">
    <source>
        <dbReference type="ARBA" id="ARBA00022840"/>
    </source>
</evidence>
<keyword evidence="20" id="KW-1185">Reference proteome</keyword>
<reference evidence="19 20" key="1">
    <citation type="submission" date="2019-07" db="EMBL/GenBank/DDBJ databases">
        <title>Genomics analysis of Aphanomyces spp. identifies a new class of oomycete effector associated with host adaptation.</title>
        <authorList>
            <person name="Gaulin E."/>
        </authorList>
    </citation>
    <scope>NUCLEOTIDE SEQUENCE [LARGE SCALE GENOMIC DNA]</scope>
    <source>
        <strain evidence="19 20">ATCC 201684</strain>
    </source>
</reference>
<sequence length="1364" mass="153439">MSSDLPPTDLIRAAAAVAETQDDAQAEYVAMRDVPTPRASIPQVQEEHYVAVEESTLSGNGQWSDVLHSPQSNVGPSNMMEQILKETNTTGPTSNAIRTSHYTWWNFLPVFLYYTFRKMANFYFLMIGFLQMIPPISPTGGVPLQFLPLFIVVLIDAIFAIIEDNQRHRADDVTNNTPCQRYNIRTGEFEAVTWKDIIVGDLIQLSDNEIAPADLVVLATDGQMAMDGFGVCYIETKSLDGEANLKLRESLLQSRFDVPINEFVEAMRGLKFEHDPPSADIHSYHGAVHCITNEEVTTLPIDVQNTIWRGCKVRNTKRMWGVVAYAGVDTRIMQGLTERDMKQSTIDSVTDAQVVIIVILLIALCIIGASSYTIWSSPSLPHYLGDAINNPFITSFFYFLITMASILPITLYVSITTVKALQGYFMTRDMEMYDAEHDMHMQARNKALNEQLGHITHIFSDKTGTITCNKMEFRKCSIRGISYGTGTTAIGRAAARAISASGKTEGIDTDETTFEPIRKANSVPNVNFHDPRIHEDLKGASGADQEESIREFFRHLALCHSVLIDSSSAFVASSPDELALVSGAKFFGYEFIERNPGAMLIQAPDGTKESYEILEVFEFTSARKRMSVALKRKDHVLFLCKGADTILYPRVKEDTWVTDTQTHLKGYASEGLRTLVIASKVVPLDEWERFYEEYQQLQVNDPTDLERLQDIMERDLTLLGVTAIEDRLQDQVPETIQLLSKAGIGLWVLTGDMEETAINIGYACSLLTNTMERYVINAKTCPTRICLLQRLDEIYNRMIYSAFGGQDLAIIIDGASLHLILNEDPEHVDGLHFLRVALLCRVVIACRCSPIQKAQLVDLVQKNCDDARTLAIGDGANDVPMIRAAHVGIGIAGEEGRQAVNQSDFAIGQFRFLARLLLVHGRWNYNRIAYLIFFTYYKNIVYCMSMFWYMLTYSAYSGTLVYAVFIQQGYNLFFTCLPIIAFAVLDQDVPADVAMALPQLYNLTGRKLFKNSRFWKWVIMAVIDSVMLLYLLTWSSSKIDPDGSTSTLMDLGNLGWTVLCVYMNVRVLLIISTWNVFVYASLIISFALIYGLEIAIDYVGLQDPTWMTSFPRMFGQGNVWLIQLMIIIALVFKDIMFNAYQRTFHPTVLDLAQLATTSSSAKRGASSGMPTLESLTSIEFPYVKWILPHLHNLANNEETSDAEPAENIRQSGYHGFAFDEPVHAIRWLMTRKHSHVAKPKHSRWNTEFLQFILSTSDPVVYENERYQPFLGFGHTFPGHLLPSDRGHWSNASGAISTNKEISTAVLRVDMSLPNCDRDGWVYASDFSRFPSGTCARTFALVRRRRWVLREAASTISDPDSPPPM</sequence>
<evidence type="ECO:0000313" key="19">
    <source>
        <dbReference type="EMBL" id="KAF0745085.1"/>
    </source>
</evidence>
<dbReference type="InterPro" id="IPR044492">
    <property type="entry name" value="P_typ_ATPase_HD_dom"/>
</dbReference>
<protein>
    <recommendedName>
        <fullName evidence="16">Phospholipid-transporting ATPase</fullName>
        <ecNumber evidence="16">7.6.2.1</ecNumber>
    </recommendedName>
</protein>
<keyword evidence="3" id="KW-0813">Transport</keyword>
<feature type="binding site" evidence="14">
    <location>
        <position position="750"/>
    </location>
    <ligand>
        <name>ATP</name>
        <dbReference type="ChEBI" id="CHEBI:30616"/>
    </ligand>
</feature>
<comment type="caution">
    <text evidence="19">The sequence shown here is derived from an EMBL/GenBank/DDBJ whole genome shotgun (WGS) entry which is preliminary data.</text>
</comment>
<feature type="transmembrane region" description="Helical" evidence="16">
    <location>
        <begin position="1014"/>
        <end position="1034"/>
    </location>
</feature>
<evidence type="ECO:0000256" key="16">
    <source>
        <dbReference type="RuleBase" id="RU362033"/>
    </source>
</evidence>
<evidence type="ECO:0000256" key="11">
    <source>
        <dbReference type="ARBA" id="ARBA00023136"/>
    </source>
</evidence>
<dbReference type="VEuPathDB" id="FungiDB:AeMF1_003121"/>
<keyword evidence="6 14" id="KW-0547">Nucleotide-binding</keyword>
<feature type="binding site" evidence="14">
    <location>
        <position position="641"/>
    </location>
    <ligand>
        <name>ATP</name>
        <dbReference type="ChEBI" id="CHEBI:30616"/>
    </ligand>
</feature>
<feature type="transmembrane region" description="Helical" evidence="16">
    <location>
        <begin position="1113"/>
        <end position="1132"/>
    </location>
</feature>
<dbReference type="SUPFAM" id="SSF56784">
    <property type="entry name" value="HAD-like"/>
    <property type="match status" value="1"/>
</dbReference>
<dbReference type="Gene3D" id="3.40.50.1000">
    <property type="entry name" value="HAD superfamily/HAD-like"/>
    <property type="match status" value="1"/>
</dbReference>
<name>A0A6G0XX23_9STRA</name>
<evidence type="ECO:0000313" key="20">
    <source>
        <dbReference type="Proteomes" id="UP000481153"/>
    </source>
</evidence>
<accession>A0A6G0XX23</accession>
<feature type="binding site" evidence="14">
    <location>
        <position position="462"/>
    </location>
    <ligand>
        <name>ATP</name>
        <dbReference type="ChEBI" id="CHEBI:30616"/>
    </ligand>
</feature>
<dbReference type="GO" id="GO:0012505">
    <property type="term" value="C:endomembrane system"/>
    <property type="evidence" value="ECO:0007669"/>
    <property type="project" value="UniProtKB-SubCell"/>
</dbReference>
<proteinExistence type="inferred from homology"/>
<dbReference type="PRINTS" id="PR00119">
    <property type="entry name" value="CATATPASE"/>
</dbReference>
<gene>
    <name evidence="19" type="ORF">Ae201684_000657</name>
</gene>
<comment type="similarity">
    <text evidence="2 16">Belongs to the cation transport ATPase (P-type) (TC 3.A.3) family. Type IV subfamily.</text>
</comment>
<dbReference type="GO" id="GO:0000287">
    <property type="term" value="F:magnesium ion binding"/>
    <property type="evidence" value="ECO:0007669"/>
    <property type="project" value="UniProtKB-UniRule"/>
</dbReference>
<feature type="transmembrane region" description="Helical" evidence="16">
    <location>
        <begin position="354"/>
        <end position="375"/>
    </location>
</feature>
<feature type="binding site" evidence="14">
    <location>
        <position position="577"/>
    </location>
    <ligand>
        <name>ATP</name>
        <dbReference type="ChEBI" id="CHEBI:30616"/>
    </ligand>
</feature>
<dbReference type="InterPro" id="IPR001757">
    <property type="entry name" value="P_typ_ATPase"/>
</dbReference>
<dbReference type="NCBIfam" id="TIGR01652">
    <property type="entry name" value="ATPase-Plipid"/>
    <property type="match status" value="1"/>
</dbReference>
<dbReference type="InterPro" id="IPR032630">
    <property type="entry name" value="P_typ_ATPase_c"/>
</dbReference>
<dbReference type="Gene3D" id="2.70.150.10">
    <property type="entry name" value="Calcium-transporting ATPase, cytoplasmic transduction domain A"/>
    <property type="match status" value="1"/>
</dbReference>
<feature type="domain" description="P-type ATPase N-terminal" evidence="17">
    <location>
        <begin position="93"/>
        <end position="141"/>
    </location>
</feature>
<dbReference type="Gene3D" id="3.40.1110.10">
    <property type="entry name" value="Calcium-transporting ATPase, cytoplasmic domain N"/>
    <property type="match status" value="1"/>
</dbReference>
<comment type="catalytic activity">
    <reaction evidence="12 16">
        <text>ATP + H2O + phospholipidSide 1 = ADP + phosphate + phospholipidSide 2.</text>
        <dbReference type="EC" id="7.6.2.1"/>
    </reaction>
</comment>
<feature type="transmembrane region" description="Helical" evidence="16">
    <location>
        <begin position="928"/>
        <end position="949"/>
    </location>
</feature>
<feature type="binding site" evidence="15">
    <location>
        <position position="461"/>
    </location>
    <ligand>
        <name>Mg(2+)</name>
        <dbReference type="ChEBI" id="CHEBI:18420"/>
    </ligand>
</feature>
<evidence type="ECO:0000256" key="9">
    <source>
        <dbReference type="ARBA" id="ARBA00022967"/>
    </source>
</evidence>
<evidence type="ECO:0000256" key="10">
    <source>
        <dbReference type="ARBA" id="ARBA00022989"/>
    </source>
</evidence>
<comment type="cofactor">
    <cofactor evidence="15">
        <name>Mg(2+)</name>
        <dbReference type="ChEBI" id="CHEBI:18420"/>
    </cofactor>
</comment>
<dbReference type="PANTHER" id="PTHR24092">
    <property type="entry name" value="PROBABLE PHOSPHOLIPID-TRANSPORTING ATPASE"/>
    <property type="match status" value="1"/>
</dbReference>
<dbReference type="SUPFAM" id="SSF81665">
    <property type="entry name" value="Calcium ATPase, transmembrane domain M"/>
    <property type="match status" value="1"/>
</dbReference>
<dbReference type="SUPFAM" id="SSF81653">
    <property type="entry name" value="Calcium ATPase, transduction domain A"/>
    <property type="match status" value="1"/>
</dbReference>
<feature type="binding site" evidence="14">
    <location>
        <position position="752"/>
    </location>
    <ligand>
        <name>ATP</name>
        <dbReference type="ChEBI" id="CHEBI:30616"/>
    </ligand>
</feature>
<evidence type="ECO:0000256" key="15">
    <source>
        <dbReference type="PIRSR" id="PIRSR606539-3"/>
    </source>
</evidence>
<feature type="binding site" evidence="15">
    <location>
        <position position="878"/>
    </location>
    <ligand>
        <name>Mg(2+)</name>
        <dbReference type="ChEBI" id="CHEBI:18420"/>
    </ligand>
</feature>
<evidence type="ECO:0000259" key="18">
    <source>
        <dbReference type="Pfam" id="PF16212"/>
    </source>
</evidence>
<dbReference type="InterPro" id="IPR008250">
    <property type="entry name" value="ATPase_P-typ_transduc_dom_A_sf"/>
</dbReference>
<dbReference type="InterPro" id="IPR018303">
    <property type="entry name" value="ATPase_P-typ_P_site"/>
</dbReference>
<dbReference type="GO" id="GO:0016887">
    <property type="term" value="F:ATP hydrolysis activity"/>
    <property type="evidence" value="ECO:0007669"/>
    <property type="project" value="InterPro"/>
</dbReference>
<dbReference type="SFLD" id="SFLDG00002">
    <property type="entry name" value="C1.7:_P-type_atpase_like"/>
    <property type="match status" value="1"/>
</dbReference>
<dbReference type="GO" id="GO:0045332">
    <property type="term" value="P:phospholipid translocation"/>
    <property type="evidence" value="ECO:0007669"/>
    <property type="project" value="TreeGrafter"/>
</dbReference>
<dbReference type="GO" id="GO:0005886">
    <property type="term" value="C:plasma membrane"/>
    <property type="evidence" value="ECO:0007669"/>
    <property type="project" value="TreeGrafter"/>
</dbReference>
<comment type="subcellular location">
    <subcellularLocation>
        <location evidence="1">Endomembrane system</location>
        <topology evidence="1">Multi-pass membrane protein</topology>
    </subcellularLocation>
    <subcellularLocation>
        <location evidence="16">Membrane</location>
        <topology evidence="16">Multi-pass membrane protein</topology>
    </subcellularLocation>
</comment>
<keyword evidence="7 14" id="KW-0067">ATP-binding</keyword>
<dbReference type="InterPro" id="IPR023299">
    <property type="entry name" value="ATPase_P-typ_cyto_dom_N"/>
</dbReference>
<dbReference type="Pfam" id="PF16212">
    <property type="entry name" value="PhoLip_ATPase_C"/>
    <property type="match status" value="1"/>
</dbReference>
<evidence type="ECO:0000256" key="4">
    <source>
        <dbReference type="ARBA" id="ARBA00022692"/>
    </source>
</evidence>
<feature type="binding site" evidence="14">
    <location>
        <position position="853"/>
    </location>
    <ligand>
        <name>ATP</name>
        <dbReference type="ChEBI" id="CHEBI:30616"/>
    </ligand>
</feature>
<feature type="active site" description="4-aspartylphosphate intermediate" evidence="13">
    <location>
        <position position="461"/>
    </location>
</feature>